<feature type="chain" id="PRO_5038513879" evidence="2">
    <location>
        <begin position="20"/>
        <end position="53"/>
    </location>
</feature>
<dbReference type="EMBL" id="BMEL01000004">
    <property type="protein sequence ID" value="GGF30306.1"/>
    <property type="molecule type" value="Genomic_DNA"/>
</dbReference>
<reference evidence="3" key="1">
    <citation type="journal article" date="2014" name="Int. J. Syst. Evol. Microbiol.">
        <title>Complete genome sequence of Corynebacterium casei LMG S-19264T (=DSM 44701T), isolated from a smear-ripened cheese.</title>
        <authorList>
            <consortium name="US DOE Joint Genome Institute (JGI-PGF)"/>
            <person name="Walter F."/>
            <person name="Albersmeier A."/>
            <person name="Kalinowski J."/>
            <person name="Ruckert C."/>
        </authorList>
    </citation>
    <scope>NUCLEOTIDE SEQUENCE</scope>
    <source>
        <strain evidence="3">CGMCC 1.12153</strain>
    </source>
</reference>
<evidence type="ECO:0000313" key="3">
    <source>
        <dbReference type="EMBL" id="GGF30306.1"/>
    </source>
</evidence>
<dbReference type="AlphaFoldDB" id="A0A917B7N9"/>
<dbReference type="Proteomes" id="UP000660110">
    <property type="component" value="Unassembled WGS sequence"/>
</dbReference>
<keyword evidence="2" id="KW-0732">Signal</keyword>
<sequence length="53" mass="5397">MRKWIVSLLLVLGFMISLSAESSSEAKKDPGNGGIGAVVSVQSHDPGDGGIGK</sequence>
<feature type="region of interest" description="Disordered" evidence="1">
    <location>
        <begin position="23"/>
        <end position="53"/>
    </location>
</feature>
<name>A0A917B7N9_HALAA</name>
<organism evidence="3 4">
    <name type="scientific">Halobacillus andaensis</name>
    <dbReference type="NCBI Taxonomy" id="1176239"/>
    <lineage>
        <taxon>Bacteria</taxon>
        <taxon>Bacillati</taxon>
        <taxon>Bacillota</taxon>
        <taxon>Bacilli</taxon>
        <taxon>Bacillales</taxon>
        <taxon>Bacillaceae</taxon>
        <taxon>Halobacillus</taxon>
    </lineage>
</organism>
<proteinExistence type="predicted"/>
<reference evidence="3" key="2">
    <citation type="submission" date="2020-09" db="EMBL/GenBank/DDBJ databases">
        <authorList>
            <person name="Sun Q."/>
            <person name="Zhou Y."/>
        </authorList>
    </citation>
    <scope>NUCLEOTIDE SEQUENCE</scope>
    <source>
        <strain evidence="3">CGMCC 1.12153</strain>
    </source>
</reference>
<gene>
    <name evidence="3" type="ORF">GCM10010954_31810</name>
</gene>
<comment type="caution">
    <text evidence="3">The sequence shown here is derived from an EMBL/GenBank/DDBJ whole genome shotgun (WGS) entry which is preliminary data.</text>
</comment>
<keyword evidence="4" id="KW-1185">Reference proteome</keyword>
<protein>
    <submittedName>
        <fullName evidence="3">Uncharacterized protein</fullName>
    </submittedName>
</protein>
<dbReference type="RefSeq" id="WP_188378497.1">
    <property type="nucleotide sequence ID" value="NZ_BMEL01000004.1"/>
</dbReference>
<evidence type="ECO:0000256" key="1">
    <source>
        <dbReference type="SAM" id="MobiDB-lite"/>
    </source>
</evidence>
<feature type="signal peptide" evidence="2">
    <location>
        <begin position="1"/>
        <end position="19"/>
    </location>
</feature>
<evidence type="ECO:0000256" key="2">
    <source>
        <dbReference type="SAM" id="SignalP"/>
    </source>
</evidence>
<evidence type="ECO:0000313" key="4">
    <source>
        <dbReference type="Proteomes" id="UP000660110"/>
    </source>
</evidence>
<accession>A0A917B7N9</accession>